<name>A0A1I7TQP4_9PELO</name>
<protein>
    <submittedName>
        <fullName evidence="2">Uncharacterized protein</fullName>
    </submittedName>
</protein>
<accession>A0A1I7TQP4</accession>
<evidence type="ECO:0000313" key="1">
    <source>
        <dbReference type="Proteomes" id="UP000095282"/>
    </source>
</evidence>
<reference evidence="2" key="1">
    <citation type="submission" date="2016-11" db="UniProtKB">
        <authorList>
            <consortium name="WormBaseParasite"/>
        </authorList>
    </citation>
    <scope>IDENTIFICATION</scope>
</reference>
<keyword evidence="1" id="KW-1185">Reference proteome</keyword>
<organism evidence="1 2">
    <name type="scientific">Caenorhabditis tropicalis</name>
    <dbReference type="NCBI Taxonomy" id="1561998"/>
    <lineage>
        <taxon>Eukaryota</taxon>
        <taxon>Metazoa</taxon>
        <taxon>Ecdysozoa</taxon>
        <taxon>Nematoda</taxon>
        <taxon>Chromadorea</taxon>
        <taxon>Rhabditida</taxon>
        <taxon>Rhabditina</taxon>
        <taxon>Rhabditomorpha</taxon>
        <taxon>Rhabditoidea</taxon>
        <taxon>Rhabditidae</taxon>
        <taxon>Peloderinae</taxon>
        <taxon>Caenorhabditis</taxon>
    </lineage>
</organism>
<proteinExistence type="predicted"/>
<sequence length="80" mass="9315">MVVLGGRKERKNGKRERPETVLAHLFSISGFAEQNPSKMTINRLISVFFCFYEITVEGNLDCIQIQFFVIDYFSNEQLHL</sequence>
<dbReference type="AlphaFoldDB" id="A0A1I7TQP4"/>
<evidence type="ECO:0000313" key="2">
    <source>
        <dbReference type="WBParaSite" id="Csp11.Scaffold629.g10814.t1"/>
    </source>
</evidence>
<dbReference type="Proteomes" id="UP000095282">
    <property type="component" value="Unplaced"/>
</dbReference>
<dbReference type="WBParaSite" id="Csp11.Scaffold629.g10814.t1">
    <property type="protein sequence ID" value="Csp11.Scaffold629.g10814.t1"/>
    <property type="gene ID" value="Csp11.Scaffold629.g10814"/>
</dbReference>